<comment type="subcellular location">
    <subcellularLocation>
        <location evidence="1">Cell membrane</location>
        <topology evidence="1">Multi-pass membrane protein</topology>
    </subcellularLocation>
</comment>
<dbReference type="FunFam" id="3.30.70.270:FF:000001">
    <property type="entry name" value="Diguanylate cyclase domain protein"/>
    <property type="match status" value="1"/>
</dbReference>
<dbReference type="RefSeq" id="WP_013459276.1">
    <property type="nucleotide sequence ID" value="NC_014762.1"/>
</dbReference>
<feature type="transmembrane region" description="Helical" evidence="8">
    <location>
        <begin position="286"/>
        <end position="308"/>
    </location>
</feature>
<dbReference type="SMART" id="SM00267">
    <property type="entry name" value="GGDEF"/>
    <property type="match status" value="1"/>
</dbReference>
<dbReference type="EC" id="2.7.7.65" evidence="2"/>
<keyword evidence="11" id="KW-1185">Reference proteome</keyword>
<dbReference type="STRING" id="709032.Sulku_0412"/>
<comment type="catalytic activity">
    <reaction evidence="7">
        <text>2 GTP = 3',3'-c-di-GMP + 2 diphosphate</text>
        <dbReference type="Rhea" id="RHEA:24898"/>
        <dbReference type="ChEBI" id="CHEBI:33019"/>
        <dbReference type="ChEBI" id="CHEBI:37565"/>
        <dbReference type="ChEBI" id="CHEBI:58805"/>
        <dbReference type="EC" id="2.7.7.65"/>
    </reaction>
</comment>
<evidence type="ECO:0000313" key="10">
    <source>
        <dbReference type="EMBL" id="ADR33079.1"/>
    </source>
</evidence>
<dbReference type="HOGENOM" id="CLU_029518_0_0_7"/>
<keyword evidence="3" id="KW-1003">Cell membrane</keyword>
<feature type="domain" description="GGDEF" evidence="9">
    <location>
        <begin position="349"/>
        <end position="481"/>
    </location>
</feature>
<dbReference type="CDD" id="cd01949">
    <property type="entry name" value="GGDEF"/>
    <property type="match status" value="1"/>
</dbReference>
<dbReference type="KEGG" id="sku:Sulku_0412"/>
<dbReference type="InterPro" id="IPR000160">
    <property type="entry name" value="GGDEF_dom"/>
</dbReference>
<dbReference type="InterPro" id="IPR050469">
    <property type="entry name" value="Diguanylate_Cyclase"/>
</dbReference>
<evidence type="ECO:0000256" key="1">
    <source>
        <dbReference type="ARBA" id="ARBA00004651"/>
    </source>
</evidence>
<feature type="transmembrane region" description="Helical" evidence="8">
    <location>
        <begin position="7"/>
        <end position="31"/>
    </location>
</feature>
<proteinExistence type="predicted"/>
<reference evidence="10 11" key="1">
    <citation type="journal article" date="2012" name="Stand. Genomic Sci.">
        <title>Complete genome sequence of the sulfur compounds oxidizing chemolithoautotroph Sulfuricurvum kujiense type strain (YK-1(T)).</title>
        <authorList>
            <person name="Han C."/>
            <person name="Kotsyurbenko O."/>
            <person name="Chertkov O."/>
            <person name="Held B."/>
            <person name="Lapidus A."/>
            <person name="Nolan M."/>
            <person name="Lucas S."/>
            <person name="Hammon N."/>
            <person name="Deshpande S."/>
            <person name="Cheng J.F."/>
            <person name="Tapia R."/>
            <person name="Goodwin L.A."/>
            <person name="Pitluck S."/>
            <person name="Liolios K."/>
            <person name="Pagani I."/>
            <person name="Ivanova N."/>
            <person name="Mavromatis K."/>
            <person name="Mikhailova N."/>
            <person name="Pati A."/>
            <person name="Chen A."/>
            <person name="Palaniappan K."/>
            <person name="Land M."/>
            <person name="Hauser L."/>
            <person name="Chang Y.J."/>
            <person name="Jeffries C.D."/>
            <person name="Brambilla E.M."/>
            <person name="Rohde M."/>
            <person name="Spring S."/>
            <person name="Sikorski J."/>
            <person name="Goker M."/>
            <person name="Woyke T."/>
            <person name="Bristow J."/>
            <person name="Eisen J.A."/>
            <person name="Markowitz V."/>
            <person name="Hugenholtz P."/>
            <person name="Kyrpides N.C."/>
            <person name="Klenk H.P."/>
            <person name="Detter J.C."/>
        </authorList>
    </citation>
    <scope>NUCLEOTIDE SEQUENCE [LARGE SCALE GENOMIC DNA]</scope>
    <source>
        <strain evidence="11">ATCC BAA-921 / DSM 16994 / JCM 11577 / YK-1</strain>
    </source>
</reference>
<dbReference type="Gene3D" id="3.30.450.20">
    <property type="entry name" value="PAS domain"/>
    <property type="match status" value="1"/>
</dbReference>
<keyword evidence="4 8" id="KW-0812">Transmembrane</keyword>
<dbReference type="Pfam" id="PF02743">
    <property type="entry name" value="dCache_1"/>
    <property type="match status" value="1"/>
</dbReference>
<dbReference type="OrthoDB" id="9812260at2"/>
<organism evidence="10 11">
    <name type="scientific">Sulfuricurvum kujiense (strain ATCC BAA-921 / DSM 16994 / JCM 11577 / YK-1)</name>
    <dbReference type="NCBI Taxonomy" id="709032"/>
    <lineage>
        <taxon>Bacteria</taxon>
        <taxon>Pseudomonadati</taxon>
        <taxon>Campylobacterota</taxon>
        <taxon>Epsilonproteobacteria</taxon>
        <taxon>Campylobacterales</taxon>
        <taxon>Sulfurimonadaceae</taxon>
        <taxon>Sulfuricurvum</taxon>
    </lineage>
</organism>
<dbReference type="SUPFAM" id="SSF55073">
    <property type="entry name" value="Nucleotide cyclase"/>
    <property type="match status" value="1"/>
</dbReference>
<dbReference type="PANTHER" id="PTHR45138">
    <property type="entry name" value="REGULATORY COMPONENTS OF SENSORY TRANSDUCTION SYSTEM"/>
    <property type="match status" value="1"/>
</dbReference>
<dbReference type="Proteomes" id="UP000008721">
    <property type="component" value="Chromosome"/>
</dbReference>
<dbReference type="EMBL" id="CP002355">
    <property type="protein sequence ID" value="ADR33079.1"/>
    <property type="molecule type" value="Genomic_DNA"/>
</dbReference>
<evidence type="ECO:0000256" key="2">
    <source>
        <dbReference type="ARBA" id="ARBA00012528"/>
    </source>
</evidence>
<evidence type="ECO:0000256" key="7">
    <source>
        <dbReference type="ARBA" id="ARBA00034247"/>
    </source>
</evidence>
<dbReference type="GO" id="GO:0052621">
    <property type="term" value="F:diguanylate cyclase activity"/>
    <property type="evidence" value="ECO:0007669"/>
    <property type="project" value="UniProtKB-EC"/>
</dbReference>
<protein>
    <recommendedName>
        <fullName evidence="2">diguanylate cyclase</fullName>
        <ecNumber evidence="2">2.7.7.65</ecNumber>
    </recommendedName>
</protein>
<dbReference type="Gene3D" id="3.30.70.270">
    <property type="match status" value="1"/>
</dbReference>
<dbReference type="PROSITE" id="PS50887">
    <property type="entry name" value="GGDEF"/>
    <property type="match status" value="1"/>
</dbReference>
<accession>E4TZJ1</accession>
<gene>
    <name evidence="10" type="ordered locus">Sulku_0412</name>
</gene>
<sequence length="482" mass="55818">MKFKNNLYIVVTISVMMIVLSISISLINFMVSLRSTETDLKTRSLPLTVDNIYTEIQKHVIEPNLVASMMAHDTFLKDWLIKDEQNSDKITRYLDTIKNKYGMFVAFLVSEKTQSYYTQNGFLEHLSPTKSDNEWYYKFKTLQEDHEINLDFNNNLDNSLIMFINHKIYDSDYHFVGATGIGLKISYINDMLKRFRQEYNFTVLFVNEEGKIILSERTDAKIKSLYDAPELRNLADQIIIKDSKILEYQKDGVNYLLKTKYIPELDLYLLVEAKLDDFTQNVRRTFYLNLAASLLVTVIITFIIIMMIRGYNEKLEFMARNDALTGLMNRHAFDDSFNDFLLLSQRNNDPLSLIFFDIDNFKTINDTLGHQAGDNVLIRISELLKTRLRRTDIIGRWGGEEFIIGLINTDYKNAEVIAETLRKAIEEDSRLIHLAPFPVTASFGVATVRTGDTIETILTRADSAMYRAKELGKNRIETELGT</sequence>
<dbReference type="NCBIfam" id="TIGR00254">
    <property type="entry name" value="GGDEF"/>
    <property type="match status" value="1"/>
</dbReference>
<evidence type="ECO:0000256" key="3">
    <source>
        <dbReference type="ARBA" id="ARBA00022475"/>
    </source>
</evidence>
<dbReference type="GO" id="GO:0005886">
    <property type="term" value="C:plasma membrane"/>
    <property type="evidence" value="ECO:0007669"/>
    <property type="project" value="UniProtKB-SubCell"/>
</dbReference>
<dbReference type="eggNOG" id="COG3706">
    <property type="taxonomic scope" value="Bacteria"/>
</dbReference>
<evidence type="ECO:0000256" key="6">
    <source>
        <dbReference type="ARBA" id="ARBA00023136"/>
    </source>
</evidence>
<dbReference type="InterPro" id="IPR029787">
    <property type="entry name" value="Nucleotide_cyclase"/>
</dbReference>
<dbReference type="Pfam" id="PF00990">
    <property type="entry name" value="GGDEF"/>
    <property type="match status" value="1"/>
</dbReference>
<dbReference type="InterPro" id="IPR043128">
    <property type="entry name" value="Rev_trsase/Diguanyl_cyclase"/>
</dbReference>
<keyword evidence="6 8" id="KW-0472">Membrane</keyword>
<dbReference type="AlphaFoldDB" id="E4TZJ1"/>
<evidence type="ECO:0000259" key="9">
    <source>
        <dbReference type="PROSITE" id="PS50887"/>
    </source>
</evidence>
<evidence type="ECO:0000256" key="8">
    <source>
        <dbReference type="SAM" id="Phobius"/>
    </source>
</evidence>
<evidence type="ECO:0000256" key="4">
    <source>
        <dbReference type="ARBA" id="ARBA00022692"/>
    </source>
</evidence>
<dbReference type="InterPro" id="IPR033479">
    <property type="entry name" value="dCache_1"/>
</dbReference>
<name>E4TZJ1_SULKY</name>
<evidence type="ECO:0000256" key="5">
    <source>
        <dbReference type="ARBA" id="ARBA00022989"/>
    </source>
</evidence>
<dbReference type="PANTHER" id="PTHR45138:SF9">
    <property type="entry name" value="DIGUANYLATE CYCLASE DGCM-RELATED"/>
    <property type="match status" value="1"/>
</dbReference>
<keyword evidence="5 8" id="KW-1133">Transmembrane helix</keyword>
<evidence type="ECO:0000313" key="11">
    <source>
        <dbReference type="Proteomes" id="UP000008721"/>
    </source>
</evidence>